<evidence type="ECO:0000256" key="2">
    <source>
        <dbReference type="SAM" id="Phobius"/>
    </source>
</evidence>
<keyword evidence="2" id="KW-1133">Transmembrane helix</keyword>
<gene>
    <name evidence="3" type="ORF">EDB92DRAFT_1815694</name>
</gene>
<protein>
    <submittedName>
        <fullName evidence="3">Uncharacterized protein</fullName>
    </submittedName>
</protein>
<feature type="transmembrane region" description="Helical" evidence="2">
    <location>
        <begin position="16"/>
        <end position="37"/>
    </location>
</feature>
<organism evidence="3 4">
    <name type="scientific">Lactarius akahatsu</name>
    <dbReference type="NCBI Taxonomy" id="416441"/>
    <lineage>
        <taxon>Eukaryota</taxon>
        <taxon>Fungi</taxon>
        <taxon>Dikarya</taxon>
        <taxon>Basidiomycota</taxon>
        <taxon>Agaricomycotina</taxon>
        <taxon>Agaricomycetes</taxon>
        <taxon>Russulales</taxon>
        <taxon>Russulaceae</taxon>
        <taxon>Lactarius</taxon>
    </lineage>
</organism>
<proteinExistence type="predicted"/>
<keyword evidence="2" id="KW-0472">Membrane</keyword>
<dbReference type="Proteomes" id="UP001201163">
    <property type="component" value="Unassembled WGS sequence"/>
</dbReference>
<dbReference type="AlphaFoldDB" id="A0AAD4LKV3"/>
<dbReference type="EMBL" id="JAKELL010000020">
    <property type="protein sequence ID" value="KAH8992910.1"/>
    <property type="molecule type" value="Genomic_DNA"/>
</dbReference>
<evidence type="ECO:0000313" key="4">
    <source>
        <dbReference type="Proteomes" id="UP001201163"/>
    </source>
</evidence>
<feature type="compositionally biased region" description="Basic and acidic residues" evidence="1">
    <location>
        <begin position="72"/>
        <end position="91"/>
    </location>
</feature>
<reference evidence="3" key="1">
    <citation type="submission" date="2022-01" db="EMBL/GenBank/DDBJ databases">
        <title>Comparative genomics reveals a dynamic genome evolution in the ectomycorrhizal milk-cap (Lactarius) mushrooms.</title>
        <authorList>
            <consortium name="DOE Joint Genome Institute"/>
            <person name="Lebreton A."/>
            <person name="Tang N."/>
            <person name="Kuo A."/>
            <person name="LaButti K."/>
            <person name="Drula E."/>
            <person name="Barry K."/>
            <person name="Clum A."/>
            <person name="Lipzen A."/>
            <person name="Mousain D."/>
            <person name="Ng V."/>
            <person name="Wang R."/>
            <person name="Wang X."/>
            <person name="Dai Y."/>
            <person name="Henrissat B."/>
            <person name="Grigoriev I.V."/>
            <person name="Guerin-Laguette A."/>
            <person name="Yu F."/>
            <person name="Martin F.M."/>
        </authorList>
    </citation>
    <scope>NUCLEOTIDE SEQUENCE</scope>
    <source>
        <strain evidence="3">QP</strain>
    </source>
</reference>
<keyword evidence="2" id="KW-0812">Transmembrane</keyword>
<accession>A0AAD4LKV3</accession>
<name>A0AAD4LKV3_9AGAM</name>
<feature type="region of interest" description="Disordered" evidence="1">
    <location>
        <begin position="72"/>
        <end position="93"/>
    </location>
</feature>
<comment type="caution">
    <text evidence="3">The sequence shown here is derived from an EMBL/GenBank/DDBJ whole genome shotgun (WGS) entry which is preliminary data.</text>
</comment>
<evidence type="ECO:0000256" key="1">
    <source>
        <dbReference type="SAM" id="MobiDB-lite"/>
    </source>
</evidence>
<sequence length="242" mass="26357">MEDEGTYGEGRGAASIIYGVREAAALTALVTVVRAVWRGSRARRSDSEAKTSCEIRETECTLADTVTPPSLFRKEESSIPDDSGRRTESADASKSLVVSDGALRRTLGGTGNTDWGRLSGHTFSNIHVHTCALAVDFTSYGLLPVPGVYIYVRWKDRKESGRRVGGGGHLCFWVLLFRRDGLGVGQAGRGAGQEMAGDRYKEAKEVSVGRERQGPIKRIASTIMEEGDFGDWALEDLEPERD</sequence>
<keyword evidence="4" id="KW-1185">Reference proteome</keyword>
<evidence type="ECO:0000313" key="3">
    <source>
        <dbReference type="EMBL" id="KAH8992910.1"/>
    </source>
</evidence>